<sequence length="300" mass="33492">GSDLSRGVSPEIHEQDPRLWRYPSQRRGILIVSSGSTRRKTRWGSGEVRMSMGLDRGTFQISQYGTARYKQEIGRENGRDQTITLRATGKHSVGAKTEYSTALTYGDISHSESVLKGTTGYLVGRQSISQVNNYRQRIWSFGNELERTFDSFLGWDASDVTLASIGMTLEGADTPKSGNKPALKRLEDWGGRVGMSTYLPSASLRLHGGVSRRARFPSLREFYSDALGRFLANPELKAETLTGSEFGFTWSRPSFSLQTVGFYQILHDAIVRINVDTFAGKKRKRVNKDKIKSTGIEMVS</sequence>
<evidence type="ECO:0000256" key="3">
    <source>
        <dbReference type="ARBA" id="ARBA00022692"/>
    </source>
</evidence>
<organism evidence="10">
    <name type="scientific">marine metagenome</name>
    <dbReference type="NCBI Taxonomy" id="408172"/>
    <lineage>
        <taxon>unclassified sequences</taxon>
        <taxon>metagenomes</taxon>
        <taxon>ecological metagenomes</taxon>
    </lineage>
</organism>
<dbReference type="Pfam" id="PF00593">
    <property type="entry name" value="TonB_dep_Rec_b-barrel"/>
    <property type="match status" value="1"/>
</dbReference>
<dbReference type="GO" id="GO:0009279">
    <property type="term" value="C:cell outer membrane"/>
    <property type="evidence" value="ECO:0007669"/>
    <property type="project" value="UniProtKB-SubCell"/>
</dbReference>
<evidence type="ECO:0000256" key="1">
    <source>
        <dbReference type="ARBA" id="ARBA00004571"/>
    </source>
</evidence>
<evidence type="ECO:0000259" key="9">
    <source>
        <dbReference type="Pfam" id="PF00593"/>
    </source>
</evidence>
<dbReference type="SUPFAM" id="SSF56935">
    <property type="entry name" value="Porins"/>
    <property type="match status" value="1"/>
</dbReference>
<evidence type="ECO:0000256" key="4">
    <source>
        <dbReference type="ARBA" id="ARBA00022729"/>
    </source>
</evidence>
<keyword evidence="5" id="KW-0798">TonB box</keyword>
<evidence type="ECO:0000256" key="7">
    <source>
        <dbReference type="ARBA" id="ARBA00023170"/>
    </source>
</evidence>
<keyword evidence="2" id="KW-0813">Transport</keyword>
<evidence type="ECO:0000256" key="2">
    <source>
        <dbReference type="ARBA" id="ARBA00022448"/>
    </source>
</evidence>
<evidence type="ECO:0000313" key="10">
    <source>
        <dbReference type="EMBL" id="SVD23234.1"/>
    </source>
</evidence>
<dbReference type="InterPro" id="IPR000531">
    <property type="entry name" value="Beta-barrel_TonB"/>
</dbReference>
<feature type="domain" description="TonB-dependent receptor-like beta-barrel" evidence="9">
    <location>
        <begin position="67"/>
        <end position="298"/>
    </location>
</feature>
<dbReference type="PANTHER" id="PTHR30069:SF29">
    <property type="entry name" value="HEMOGLOBIN AND HEMOGLOBIN-HAPTOGLOBIN-BINDING PROTEIN 1-RELATED"/>
    <property type="match status" value="1"/>
</dbReference>
<keyword evidence="4" id="KW-0732">Signal</keyword>
<dbReference type="InterPro" id="IPR039426">
    <property type="entry name" value="TonB-dep_rcpt-like"/>
</dbReference>
<protein>
    <recommendedName>
        <fullName evidence="9">TonB-dependent receptor-like beta-barrel domain-containing protein</fullName>
    </recommendedName>
</protein>
<proteinExistence type="predicted"/>
<gene>
    <name evidence="10" type="ORF">METZ01_LOCUS376088</name>
</gene>
<dbReference type="EMBL" id="UINC01137721">
    <property type="protein sequence ID" value="SVD23234.1"/>
    <property type="molecule type" value="Genomic_DNA"/>
</dbReference>
<evidence type="ECO:0000256" key="8">
    <source>
        <dbReference type="ARBA" id="ARBA00023237"/>
    </source>
</evidence>
<evidence type="ECO:0000256" key="5">
    <source>
        <dbReference type="ARBA" id="ARBA00023077"/>
    </source>
</evidence>
<keyword evidence="7" id="KW-0675">Receptor</keyword>
<feature type="non-terminal residue" evidence="10">
    <location>
        <position position="1"/>
    </location>
</feature>
<feature type="non-terminal residue" evidence="10">
    <location>
        <position position="300"/>
    </location>
</feature>
<keyword evidence="8" id="KW-0998">Cell outer membrane</keyword>
<keyword evidence="3" id="KW-0812">Transmembrane</keyword>
<accession>A0A382TMB1</accession>
<dbReference type="AlphaFoldDB" id="A0A382TMB1"/>
<dbReference type="InterPro" id="IPR036942">
    <property type="entry name" value="Beta-barrel_TonB_sf"/>
</dbReference>
<name>A0A382TMB1_9ZZZZ</name>
<dbReference type="GO" id="GO:0044718">
    <property type="term" value="P:siderophore transmembrane transport"/>
    <property type="evidence" value="ECO:0007669"/>
    <property type="project" value="TreeGrafter"/>
</dbReference>
<keyword evidence="6" id="KW-0472">Membrane</keyword>
<dbReference type="Gene3D" id="2.40.170.20">
    <property type="entry name" value="TonB-dependent receptor, beta-barrel domain"/>
    <property type="match status" value="1"/>
</dbReference>
<reference evidence="10" key="1">
    <citation type="submission" date="2018-05" db="EMBL/GenBank/DDBJ databases">
        <authorList>
            <person name="Lanie J.A."/>
            <person name="Ng W.-L."/>
            <person name="Kazmierczak K.M."/>
            <person name="Andrzejewski T.M."/>
            <person name="Davidsen T.M."/>
            <person name="Wayne K.J."/>
            <person name="Tettelin H."/>
            <person name="Glass J.I."/>
            <person name="Rusch D."/>
            <person name="Podicherti R."/>
            <person name="Tsui H.-C.T."/>
            <person name="Winkler M.E."/>
        </authorList>
    </citation>
    <scope>NUCLEOTIDE SEQUENCE</scope>
</reference>
<evidence type="ECO:0000256" key="6">
    <source>
        <dbReference type="ARBA" id="ARBA00023136"/>
    </source>
</evidence>
<dbReference type="GO" id="GO:0015344">
    <property type="term" value="F:siderophore uptake transmembrane transporter activity"/>
    <property type="evidence" value="ECO:0007669"/>
    <property type="project" value="TreeGrafter"/>
</dbReference>
<comment type="subcellular location">
    <subcellularLocation>
        <location evidence="1">Cell outer membrane</location>
        <topology evidence="1">Multi-pass membrane protein</topology>
    </subcellularLocation>
</comment>
<dbReference type="PANTHER" id="PTHR30069">
    <property type="entry name" value="TONB-DEPENDENT OUTER MEMBRANE RECEPTOR"/>
    <property type="match status" value="1"/>
</dbReference>